<dbReference type="AlphaFoldDB" id="C5ECA6"/>
<keyword evidence="1" id="KW-0472">Membrane</keyword>
<proteinExistence type="predicted"/>
<feature type="transmembrane region" description="Helical" evidence="1">
    <location>
        <begin position="86"/>
        <end position="114"/>
    </location>
</feature>
<protein>
    <submittedName>
        <fullName evidence="2">Uncharacterized protein</fullName>
    </submittedName>
</protein>
<dbReference type="HOGENOM" id="CLU_180579_0_0_11"/>
<keyword evidence="1" id="KW-0812">Transmembrane</keyword>
<dbReference type="Proteomes" id="UP000005084">
    <property type="component" value="Unassembled WGS sequence"/>
</dbReference>
<sequence>MAGRFAAENRKRRSNQVKGKSMESFLSMLAGWFMGLWTWLVELNGMLQVVLVLLCVVASGVCAIIGKRMGSPMIVESGGQTWSRTLVTAIAWIAGVILMLIAVLAIAAVFAPLLGFAA</sequence>
<organism evidence="2">
    <name type="scientific">Bifidobacterium longum subsp. infantis CCUG 52486</name>
    <dbReference type="NCBI Taxonomy" id="537937"/>
    <lineage>
        <taxon>Bacteria</taxon>
        <taxon>Bacillati</taxon>
        <taxon>Actinomycetota</taxon>
        <taxon>Actinomycetes</taxon>
        <taxon>Bifidobacteriales</taxon>
        <taxon>Bifidobacteriaceae</taxon>
        <taxon>Bifidobacterium</taxon>
    </lineage>
</organism>
<feature type="transmembrane region" description="Helical" evidence="1">
    <location>
        <begin position="21"/>
        <end position="40"/>
    </location>
</feature>
<evidence type="ECO:0000256" key="1">
    <source>
        <dbReference type="SAM" id="Phobius"/>
    </source>
</evidence>
<gene>
    <name evidence="2" type="ORF">BLIG_01388</name>
</gene>
<accession>C5ECA6</accession>
<dbReference type="EMBL" id="DS990241">
    <property type="protein sequence ID" value="EEQ55650.1"/>
    <property type="molecule type" value="Genomic_DNA"/>
</dbReference>
<evidence type="ECO:0000313" key="2">
    <source>
        <dbReference type="EMBL" id="EEQ55650.1"/>
    </source>
</evidence>
<reference evidence="2" key="1">
    <citation type="submission" date="2008-08" db="EMBL/GenBank/DDBJ databases">
        <title>Annotation of Bifidobacterium longum subsp. infantis CCUG 52486.</title>
        <authorList>
            <consortium name="The Broad Institute Genome Sequencing Platform"/>
            <person name="Gougoulias C."/>
            <person name="Tuohy K.M."/>
            <person name="Gibson G.R."/>
            <person name="Ward D."/>
            <person name="Mehta T."/>
            <person name="Young S."/>
            <person name="Jaffe D."/>
            <person name="Gnerre S."/>
            <person name="Berlin A."/>
            <person name="Heiman D."/>
            <person name="Hepburn T."/>
            <person name="Shea T."/>
            <person name="Sykes S."/>
            <person name="Alvarado L."/>
            <person name="Kodira C."/>
            <person name="Borodovsky M."/>
            <person name="Lander E."/>
            <person name="Galagan J."/>
            <person name="Nusbaum C."/>
            <person name="Birren B."/>
        </authorList>
    </citation>
    <scope>NUCLEOTIDE SEQUENCE [LARGE SCALE GENOMIC DNA]</scope>
    <source>
        <strain evidence="2">CCUG 52486</strain>
    </source>
</reference>
<feature type="transmembrane region" description="Helical" evidence="1">
    <location>
        <begin position="46"/>
        <end position="65"/>
    </location>
</feature>
<name>C5ECA6_BIFLI</name>
<keyword evidence="1" id="KW-1133">Transmembrane helix</keyword>